<evidence type="ECO:0000256" key="1">
    <source>
        <dbReference type="PROSITE-ProRule" id="PRU00285"/>
    </source>
</evidence>
<dbReference type="InterPro" id="IPR031107">
    <property type="entry name" value="Small_HSP"/>
</dbReference>
<organism evidence="5 6">
    <name type="scientific">Candidatus Lloydbacteria bacterium RIFCSPHIGHO2_02_FULL_51_22</name>
    <dbReference type="NCBI Taxonomy" id="1798663"/>
    <lineage>
        <taxon>Bacteria</taxon>
        <taxon>Candidatus Lloydiibacteriota</taxon>
    </lineage>
</organism>
<dbReference type="SUPFAM" id="SSF49764">
    <property type="entry name" value="HSP20-like chaperones"/>
    <property type="match status" value="1"/>
</dbReference>
<comment type="caution">
    <text evidence="5">The sequence shown here is derived from an EMBL/GenBank/DDBJ whole genome shotgun (WGS) entry which is preliminary data.</text>
</comment>
<dbReference type="Proteomes" id="UP000178099">
    <property type="component" value="Unassembled WGS sequence"/>
</dbReference>
<evidence type="ECO:0000256" key="2">
    <source>
        <dbReference type="RuleBase" id="RU003616"/>
    </source>
</evidence>
<feature type="compositionally biased region" description="Acidic residues" evidence="3">
    <location>
        <begin position="18"/>
        <end position="47"/>
    </location>
</feature>
<accession>A0A1G2DHP7</accession>
<feature type="region of interest" description="Disordered" evidence="3">
    <location>
        <begin position="18"/>
        <end position="60"/>
    </location>
</feature>
<comment type="similarity">
    <text evidence="1 2">Belongs to the small heat shock protein (HSP20) family.</text>
</comment>
<dbReference type="AlphaFoldDB" id="A0A1G2DHP7"/>
<protein>
    <recommendedName>
        <fullName evidence="4">SHSP domain-containing protein</fullName>
    </recommendedName>
</protein>
<evidence type="ECO:0000256" key="3">
    <source>
        <dbReference type="SAM" id="MobiDB-lite"/>
    </source>
</evidence>
<feature type="domain" description="SHSP" evidence="4">
    <location>
        <begin position="53"/>
        <end position="165"/>
    </location>
</feature>
<dbReference type="PANTHER" id="PTHR11527">
    <property type="entry name" value="HEAT-SHOCK PROTEIN 20 FAMILY MEMBER"/>
    <property type="match status" value="1"/>
</dbReference>
<evidence type="ECO:0000259" key="4">
    <source>
        <dbReference type="PROSITE" id="PS01031"/>
    </source>
</evidence>
<dbReference type="InterPro" id="IPR008978">
    <property type="entry name" value="HSP20-like_chaperone"/>
</dbReference>
<dbReference type="InterPro" id="IPR002068">
    <property type="entry name" value="A-crystallin/Hsp20_dom"/>
</dbReference>
<sequence>MALKKSFFARLTGLMEHEEEDVLDVETPNNDDDVDVNITDEEELSEGDDTRNNEETEGELSVDVFQKPSEIVVKAMVAGVRPEDLDVALTREMVTIKGKREREKHGPADEYSYRELYWGTFARSLVLPEEVDVDSAEANVQNGLLIIRLPKIDKKRTQKLKILKA</sequence>
<dbReference type="PROSITE" id="PS01031">
    <property type="entry name" value="SHSP"/>
    <property type="match status" value="1"/>
</dbReference>
<name>A0A1G2DHP7_9BACT</name>
<dbReference type="Gene3D" id="2.60.40.790">
    <property type="match status" value="1"/>
</dbReference>
<reference evidence="5 6" key="1">
    <citation type="journal article" date="2016" name="Nat. Commun.">
        <title>Thousands of microbial genomes shed light on interconnected biogeochemical processes in an aquifer system.</title>
        <authorList>
            <person name="Anantharaman K."/>
            <person name="Brown C.T."/>
            <person name="Hug L.A."/>
            <person name="Sharon I."/>
            <person name="Castelle C.J."/>
            <person name="Probst A.J."/>
            <person name="Thomas B.C."/>
            <person name="Singh A."/>
            <person name="Wilkins M.J."/>
            <person name="Karaoz U."/>
            <person name="Brodie E.L."/>
            <person name="Williams K.H."/>
            <person name="Hubbard S.S."/>
            <person name="Banfield J.F."/>
        </authorList>
    </citation>
    <scope>NUCLEOTIDE SEQUENCE [LARGE SCALE GENOMIC DNA]</scope>
</reference>
<proteinExistence type="inferred from homology"/>
<dbReference type="Pfam" id="PF00011">
    <property type="entry name" value="HSP20"/>
    <property type="match status" value="1"/>
</dbReference>
<dbReference type="CDD" id="cd06464">
    <property type="entry name" value="ACD_sHsps-like"/>
    <property type="match status" value="1"/>
</dbReference>
<gene>
    <name evidence="5" type="ORF">A3D67_01670</name>
</gene>
<evidence type="ECO:0000313" key="6">
    <source>
        <dbReference type="Proteomes" id="UP000178099"/>
    </source>
</evidence>
<evidence type="ECO:0000313" key="5">
    <source>
        <dbReference type="EMBL" id="OGZ12491.1"/>
    </source>
</evidence>
<dbReference type="EMBL" id="MHLN01000004">
    <property type="protein sequence ID" value="OGZ12491.1"/>
    <property type="molecule type" value="Genomic_DNA"/>
</dbReference>